<dbReference type="AlphaFoldDB" id="A0A2R4WSN1"/>
<name>A0A2R4WSN1_9HYPH</name>
<proteinExistence type="predicted"/>
<gene>
    <name evidence="2" type="ORF">DA075_29875</name>
</gene>
<dbReference type="EMBL" id="CP028843">
    <property type="protein sequence ID" value="AWB24540.1"/>
    <property type="molecule type" value="Genomic_DNA"/>
</dbReference>
<protein>
    <submittedName>
        <fullName evidence="2">Uncharacterized protein</fullName>
    </submittedName>
</protein>
<organism evidence="2 3">
    <name type="scientific">Methylobacterium currus</name>
    <dbReference type="NCBI Taxonomy" id="2051553"/>
    <lineage>
        <taxon>Bacteria</taxon>
        <taxon>Pseudomonadati</taxon>
        <taxon>Pseudomonadota</taxon>
        <taxon>Alphaproteobacteria</taxon>
        <taxon>Hyphomicrobiales</taxon>
        <taxon>Methylobacteriaceae</taxon>
        <taxon>Methylobacterium</taxon>
    </lineage>
</organism>
<reference evidence="2 3" key="1">
    <citation type="submission" date="2018-04" db="EMBL/GenBank/DDBJ databases">
        <title>Methylobacterium sp. PR1016A genome.</title>
        <authorList>
            <person name="Park W."/>
        </authorList>
    </citation>
    <scope>NUCLEOTIDE SEQUENCE [LARGE SCALE GENOMIC DNA]</scope>
    <source>
        <strain evidence="2 3">PR1016A</strain>
    </source>
</reference>
<sequence length="146" mass="15799">MRVLRATAGGHPDVDALVEDPETGRVPDRIDPDLIQFHCNQRLTAGCVTAAIRRRIPDLITRHDGRRISPHHRGVAADCVVEGRHGFVADVANEAGLLAALRCIDDNSAIHLRSADCPPIRTADQQAEEPAAIDGQVLEAPRAKRA</sequence>
<dbReference type="Proteomes" id="UP000244755">
    <property type="component" value="Chromosome 1"/>
</dbReference>
<keyword evidence="3" id="KW-1185">Reference proteome</keyword>
<evidence type="ECO:0000313" key="3">
    <source>
        <dbReference type="Proteomes" id="UP000244755"/>
    </source>
</evidence>
<accession>A0A2R4WSN1</accession>
<evidence type="ECO:0000313" key="2">
    <source>
        <dbReference type="EMBL" id="AWB24540.1"/>
    </source>
</evidence>
<dbReference type="KEGG" id="mee:DA075_29875"/>
<evidence type="ECO:0000256" key="1">
    <source>
        <dbReference type="SAM" id="MobiDB-lite"/>
    </source>
</evidence>
<feature type="region of interest" description="Disordered" evidence="1">
    <location>
        <begin position="124"/>
        <end position="146"/>
    </location>
</feature>